<dbReference type="EMBL" id="SSUX01000011">
    <property type="protein sequence ID" value="THJ43592.1"/>
    <property type="molecule type" value="Genomic_DNA"/>
</dbReference>
<proteinExistence type="predicted"/>
<evidence type="ECO:0000313" key="1">
    <source>
        <dbReference type="EMBL" id="THJ43592.1"/>
    </source>
</evidence>
<comment type="caution">
    <text evidence="1">The sequence shown here is derived from an EMBL/GenBank/DDBJ whole genome shotgun (WGS) entry which is preliminary data.</text>
</comment>
<name>A0A4V3YZL1_AERVE</name>
<sequence>MHDAYIEAIKGLPQASHITKERLDAWLQVYLANDKMPLSPDKLASSLSRFSDAEGGVMLREWLCQRQHPDFQLDYSDFDSAKVIDQKMLLAPPFILSPQLKREMTFRSHIRDLYIEYLNEQGKDVQRDLVAADAISAYRNAEIPSLSTHPHDVFMINGERYGIFTRIPSDPQSALYSQLSFSKQCQHQVVMKAAELAGYPLAGVIVCNYNMLAHSFIEHQTAPNQAIMNEVGPALNDGWRRVVENCYPDKWDYEDLNRLYPQLSIDDIEAVRRFTLAKGIRDYATKLETEASEQLKGSLTVPVDPTEATTHVSLGPVEYTRRTKTVINEQKLLAVCTESGLDPKKFIVQTKYDYDLEAMRTAVSNKLRANGKDADTLINDCQMTQTTTQVQLTRKKTGAGSRISQAMNEVCREQMDAIFAKLDKQMSSVESHWTDDYLSRSARAQAQASQLVVDQATPTPTRVAPDQARVRRHQVQNVVTFNQKTIAEAREIATNQSTSNHNATLINTNNNDCENVIRANRRTYKI</sequence>
<evidence type="ECO:0000313" key="2">
    <source>
        <dbReference type="Proteomes" id="UP000309618"/>
    </source>
</evidence>
<dbReference type="Proteomes" id="UP000309618">
    <property type="component" value="Unassembled WGS sequence"/>
</dbReference>
<gene>
    <name evidence="1" type="ORF">E8Q35_14900</name>
</gene>
<organism evidence="1 2">
    <name type="scientific">Aeromonas veronii</name>
    <dbReference type="NCBI Taxonomy" id="654"/>
    <lineage>
        <taxon>Bacteria</taxon>
        <taxon>Pseudomonadati</taxon>
        <taxon>Pseudomonadota</taxon>
        <taxon>Gammaproteobacteria</taxon>
        <taxon>Aeromonadales</taxon>
        <taxon>Aeromonadaceae</taxon>
        <taxon>Aeromonas</taxon>
    </lineage>
</organism>
<reference evidence="1 2" key="1">
    <citation type="submission" date="2019-04" db="EMBL/GenBank/DDBJ databases">
        <title>Comparative genomics of Aeromonas veronii strains pathogenic to fish.</title>
        <authorList>
            <person name="Cascarano M.C."/>
            <person name="Smyrli M."/>
            <person name="Katharios P."/>
        </authorList>
    </citation>
    <scope>NUCLEOTIDE SEQUENCE [LARGE SCALE GENOMIC DNA]</scope>
    <source>
        <strain evidence="1 2">XU1</strain>
    </source>
</reference>
<dbReference type="AlphaFoldDB" id="A0A4V3YZL1"/>
<protein>
    <submittedName>
        <fullName evidence="1">Uncharacterized protein</fullName>
    </submittedName>
</protein>
<accession>A0A4V3YZL1</accession>
<dbReference type="RefSeq" id="WP_136502031.1">
    <property type="nucleotide sequence ID" value="NZ_SSUX01000011.1"/>
</dbReference>